<dbReference type="Gene3D" id="3.40.50.300">
    <property type="entry name" value="P-loop containing nucleotide triphosphate hydrolases"/>
    <property type="match status" value="1"/>
</dbReference>
<reference evidence="3 4" key="1">
    <citation type="submission" date="2019-08" db="EMBL/GenBank/DDBJ databases">
        <title>Actinomadura sp. nov. CYP1-5 isolated from mountain soil.</title>
        <authorList>
            <person name="Songsumanus A."/>
            <person name="Kuncharoen N."/>
            <person name="Kudo T."/>
            <person name="Yuki M."/>
            <person name="Igarashi Y."/>
            <person name="Tanasupawat S."/>
        </authorList>
    </citation>
    <scope>NUCLEOTIDE SEQUENCE [LARGE SCALE GENOMIC DNA]</scope>
    <source>
        <strain evidence="3 4">JCM 14158</strain>
    </source>
</reference>
<feature type="compositionally biased region" description="Low complexity" evidence="1">
    <location>
        <begin position="314"/>
        <end position="368"/>
    </location>
</feature>
<feature type="region of interest" description="Disordered" evidence="1">
    <location>
        <begin position="313"/>
        <end position="368"/>
    </location>
</feature>
<evidence type="ECO:0000313" key="4">
    <source>
        <dbReference type="Proteomes" id="UP000323380"/>
    </source>
</evidence>
<feature type="domain" description="Phage terminase large subunit N-terminal" evidence="2">
    <location>
        <begin position="59"/>
        <end position="194"/>
    </location>
</feature>
<gene>
    <name evidence="3" type="ORF">FXF69_06215</name>
</gene>
<evidence type="ECO:0000313" key="3">
    <source>
        <dbReference type="EMBL" id="TYB48762.1"/>
    </source>
</evidence>
<sequence length="368" mass="40011">MYSKGPVLQYRWFPLAAELACGGAWAWYAVSGTTVVRYEPRGAARELFAAREDEVLLDGPAETGKSLAALYRLHLAALKHPGIKSLIVRKMAVSLSSTTLRTFDEKVAAAALAKGVVRWYGGSQREPASYKYRNGSRIVVGGMDQPTKIMSSEYDLAFCDEATDLTVDDLEAITTRLRNGVLPWQQVIAACNPRLPDALAEPAHGVRRDVAARLPARRQPPVHERRRHPTVEGAAYLAKLGALTGVRRLRLRDLNLGGRRRDHLRRDRRRRPPRRPVPHPRRLDPGGGRSTSGSCTRSFCSAGRRTVTAACTCTGRSSTPAASSRTTLGRSSPSSRSPSPASSRSRARSCAMPSRTAAAAGPSRGPAR</sequence>
<dbReference type="InterPro" id="IPR035412">
    <property type="entry name" value="Terminase_L_N"/>
</dbReference>
<feature type="region of interest" description="Disordered" evidence="1">
    <location>
        <begin position="260"/>
        <end position="299"/>
    </location>
</feature>
<name>A0A5D0NWW7_9ACTN</name>
<evidence type="ECO:0000259" key="2">
    <source>
        <dbReference type="Pfam" id="PF04466"/>
    </source>
</evidence>
<accession>A0A5D0NWW7</accession>
<evidence type="ECO:0000256" key="1">
    <source>
        <dbReference type="SAM" id="MobiDB-lite"/>
    </source>
</evidence>
<dbReference type="Proteomes" id="UP000323380">
    <property type="component" value="Unassembled WGS sequence"/>
</dbReference>
<protein>
    <recommendedName>
        <fullName evidence="2">Phage terminase large subunit N-terminal domain-containing protein</fullName>
    </recommendedName>
</protein>
<dbReference type="SUPFAM" id="SSF52540">
    <property type="entry name" value="P-loop containing nucleoside triphosphate hydrolases"/>
    <property type="match status" value="1"/>
</dbReference>
<comment type="caution">
    <text evidence="3">The sequence shown here is derived from an EMBL/GenBank/DDBJ whole genome shotgun (WGS) entry which is preliminary data.</text>
</comment>
<dbReference type="EMBL" id="VSFG01000001">
    <property type="protein sequence ID" value="TYB48762.1"/>
    <property type="molecule type" value="Genomic_DNA"/>
</dbReference>
<proteinExistence type="predicted"/>
<dbReference type="InterPro" id="IPR027417">
    <property type="entry name" value="P-loop_NTPase"/>
</dbReference>
<dbReference type="Pfam" id="PF04466">
    <property type="entry name" value="Terminase_3"/>
    <property type="match status" value="1"/>
</dbReference>
<dbReference type="AlphaFoldDB" id="A0A5D0NWW7"/>
<organism evidence="3 4">
    <name type="scientific">Actinomadura chibensis</name>
    <dbReference type="NCBI Taxonomy" id="392828"/>
    <lineage>
        <taxon>Bacteria</taxon>
        <taxon>Bacillati</taxon>
        <taxon>Actinomycetota</taxon>
        <taxon>Actinomycetes</taxon>
        <taxon>Streptosporangiales</taxon>
        <taxon>Thermomonosporaceae</taxon>
        <taxon>Actinomadura</taxon>
    </lineage>
</organism>
<keyword evidence="4" id="KW-1185">Reference proteome</keyword>
<feature type="compositionally biased region" description="Basic residues" evidence="1">
    <location>
        <begin position="260"/>
        <end position="280"/>
    </location>
</feature>